<accession>A0ABP1DH81</accession>
<dbReference type="EMBL" id="OZ037947">
    <property type="protein sequence ID" value="CAL1707200.1"/>
    <property type="molecule type" value="Genomic_DNA"/>
</dbReference>
<protein>
    <recommendedName>
        <fullName evidence="2">General stress protein FMN-binding split barrel domain-containing protein</fullName>
    </recommendedName>
</protein>
<keyword evidence="4" id="KW-1185">Reference proteome</keyword>
<sequence>MTSPITQALDPYSTKAKDSGTHAPHEKVKALHDIVKKVKTGMLTTRSSDGSLHARAMAPAGPFSPHQVCLVFIANNASHKFDEIQNDAHVNVSFYDEHSTSWASYSGIARVSQDKAEIEKHWSHLTSAWFGDLGDGVHTGDQTDPRVSIIEVIPDSIRYWVATGSKVGRAANIATSAITGKAAAPGQLSTITKEEIQLLENLDGLNH</sequence>
<gene>
    <name evidence="3" type="ORF">GFSPODELE1_LOCUS6247</name>
</gene>
<reference evidence="4" key="1">
    <citation type="submission" date="2024-04" db="EMBL/GenBank/DDBJ databases">
        <authorList>
            <person name="Shaw F."/>
            <person name="Minotto A."/>
        </authorList>
    </citation>
    <scope>NUCLEOTIDE SEQUENCE [LARGE SCALE GENOMIC DNA]</scope>
</reference>
<dbReference type="SUPFAM" id="SSF50475">
    <property type="entry name" value="FMN-binding split barrel"/>
    <property type="match status" value="1"/>
</dbReference>
<dbReference type="PANTHER" id="PTHR34818">
    <property type="entry name" value="PROTEIN BLI-3"/>
    <property type="match status" value="1"/>
</dbReference>
<dbReference type="InterPro" id="IPR052917">
    <property type="entry name" value="Stress-Dev_Protein"/>
</dbReference>
<dbReference type="PANTHER" id="PTHR34818:SF1">
    <property type="entry name" value="PROTEIN BLI-3"/>
    <property type="match status" value="1"/>
</dbReference>
<evidence type="ECO:0000313" key="3">
    <source>
        <dbReference type="EMBL" id="CAL1707200.1"/>
    </source>
</evidence>
<dbReference type="Gene3D" id="2.30.110.10">
    <property type="entry name" value="Electron Transport, Fmn-binding Protein, Chain A"/>
    <property type="match status" value="1"/>
</dbReference>
<dbReference type="InterPro" id="IPR012349">
    <property type="entry name" value="Split_barrel_FMN-bd"/>
</dbReference>
<proteinExistence type="predicted"/>
<feature type="region of interest" description="Disordered" evidence="1">
    <location>
        <begin position="1"/>
        <end position="27"/>
    </location>
</feature>
<name>A0ABP1DH81_9APHY</name>
<evidence type="ECO:0000259" key="2">
    <source>
        <dbReference type="Pfam" id="PF16242"/>
    </source>
</evidence>
<evidence type="ECO:0000313" key="4">
    <source>
        <dbReference type="Proteomes" id="UP001497453"/>
    </source>
</evidence>
<organism evidence="3 4">
    <name type="scientific">Somion occarium</name>
    <dbReference type="NCBI Taxonomy" id="3059160"/>
    <lineage>
        <taxon>Eukaryota</taxon>
        <taxon>Fungi</taxon>
        <taxon>Dikarya</taxon>
        <taxon>Basidiomycota</taxon>
        <taxon>Agaricomycotina</taxon>
        <taxon>Agaricomycetes</taxon>
        <taxon>Polyporales</taxon>
        <taxon>Cerrenaceae</taxon>
        <taxon>Somion</taxon>
    </lineage>
</organism>
<feature type="compositionally biased region" description="Basic and acidic residues" evidence="1">
    <location>
        <begin position="15"/>
        <end position="27"/>
    </location>
</feature>
<dbReference type="InterPro" id="IPR038725">
    <property type="entry name" value="YdaG_split_barrel_FMN-bd"/>
</dbReference>
<dbReference type="Pfam" id="PF16242">
    <property type="entry name" value="Pyrid_ox_like"/>
    <property type="match status" value="1"/>
</dbReference>
<dbReference type="Proteomes" id="UP001497453">
    <property type="component" value="Chromosome 4"/>
</dbReference>
<feature type="domain" description="General stress protein FMN-binding split barrel" evidence="2">
    <location>
        <begin position="26"/>
        <end position="182"/>
    </location>
</feature>
<evidence type="ECO:0000256" key="1">
    <source>
        <dbReference type="SAM" id="MobiDB-lite"/>
    </source>
</evidence>